<gene>
    <name evidence="1" type="ordered locus">Amico_1135</name>
</gene>
<protein>
    <submittedName>
        <fullName evidence="1">Uncharacterized protein</fullName>
    </submittedName>
</protein>
<reference evidence="1 2" key="1">
    <citation type="journal article" date="2010" name="Stand. Genomic Sci.">
        <title>Complete genome sequence of Aminobacterium colombiense type strain (ALA-1).</title>
        <authorList>
            <person name="Chertkov O."/>
            <person name="Sikorski J."/>
            <person name="Brambilla E."/>
            <person name="Lapidus A."/>
            <person name="Copeland A."/>
            <person name="Glavina Del Rio T."/>
            <person name="Nolan M."/>
            <person name="Lucas S."/>
            <person name="Tice H."/>
            <person name="Cheng J.F."/>
            <person name="Han C."/>
            <person name="Detter J.C."/>
            <person name="Bruce D."/>
            <person name="Tapia R."/>
            <person name="Goodwin L."/>
            <person name="Pitluck S."/>
            <person name="Liolios K."/>
            <person name="Ivanova N."/>
            <person name="Mavromatis K."/>
            <person name="Ovchinnikova G."/>
            <person name="Pati A."/>
            <person name="Chen A."/>
            <person name="Palaniappan K."/>
            <person name="Land M."/>
            <person name="Hauser L."/>
            <person name="Chang Y.J."/>
            <person name="Jeffries C.D."/>
            <person name="Spring S."/>
            <person name="Rohde M."/>
            <person name="Goker M."/>
            <person name="Bristow J."/>
            <person name="Eisen J.A."/>
            <person name="Markowitz V."/>
            <person name="Hugenholtz P."/>
            <person name="Kyrpides N.C."/>
            <person name="Klenk H.P."/>
        </authorList>
    </citation>
    <scope>NUCLEOTIDE SEQUENCE [LARGE SCALE GENOMIC DNA]</scope>
    <source>
        <strain evidence="2">DSM 12261 / ALA-1</strain>
    </source>
</reference>
<evidence type="ECO:0000313" key="1">
    <source>
        <dbReference type="EMBL" id="ADE57258.1"/>
    </source>
</evidence>
<dbReference type="STRING" id="572547.Amico_1135"/>
<dbReference type="Proteomes" id="UP000002366">
    <property type="component" value="Chromosome"/>
</dbReference>
<dbReference type="RefSeq" id="WP_013048521.1">
    <property type="nucleotide sequence ID" value="NC_014011.1"/>
</dbReference>
<keyword evidence="2" id="KW-1185">Reference proteome</keyword>
<dbReference type="KEGG" id="aco:Amico_1135"/>
<dbReference type="HOGENOM" id="CLU_3163884_0_0_0"/>
<proteinExistence type="predicted"/>
<name>D5EFC6_AMICL</name>
<accession>D5EFC6</accession>
<dbReference type="AlphaFoldDB" id="D5EFC6"/>
<sequence>MRPGIKKLVLLLAFIAGVFTCLVREGVFEQKTKLPQIGEIKQQQWLG</sequence>
<organism evidence="1 2">
    <name type="scientific">Aminobacterium colombiense (strain DSM 12261 / ALA-1)</name>
    <dbReference type="NCBI Taxonomy" id="572547"/>
    <lineage>
        <taxon>Bacteria</taxon>
        <taxon>Thermotogati</taxon>
        <taxon>Synergistota</taxon>
        <taxon>Synergistia</taxon>
        <taxon>Synergistales</taxon>
        <taxon>Aminobacteriaceae</taxon>
        <taxon>Aminobacterium</taxon>
    </lineage>
</organism>
<evidence type="ECO:0000313" key="2">
    <source>
        <dbReference type="Proteomes" id="UP000002366"/>
    </source>
</evidence>
<dbReference type="EMBL" id="CP001997">
    <property type="protein sequence ID" value="ADE57258.1"/>
    <property type="molecule type" value="Genomic_DNA"/>
</dbReference>